<organism evidence="2 3">
    <name type="scientific">Gryllotalpicola reticulitermitis</name>
    <dbReference type="NCBI Taxonomy" id="1184153"/>
    <lineage>
        <taxon>Bacteria</taxon>
        <taxon>Bacillati</taxon>
        <taxon>Actinomycetota</taxon>
        <taxon>Actinomycetes</taxon>
        <taxon>Micrococcales</taxon>
        <taxon>Microbacteriaceae</taxon>
        <taxon>Gryllotalpicola</taxon>
    </lineage>
</organism>
<dbReference type="EMBL" id="JBHSCN010000006">
    <property type="protein sequence ID" value="MFC4244753.1"/>
    <property type="molecule type" value="Genomic_DNA"/>
</dbReference>
<evidence type="ECO:0000256" key="1">
    <source>
        <dbReference type="SAM" id="Phobius"/>
    </source>
</evidence>
<reference evidence="3" key="1">
    <citation type="journal article" date="2019" name="Int. J. Syst. Evol. Microbiol.">
        <title>The Global Catalogue of Microorganisms (GCM) 10K type strain sequencing project: providing services to taxonomists for standard genome sequencing and annotation.</title>
        <authorList>
            <consortium name="The Broad Institute Genomics Platform"/>
            <consortium name="The Broad Institute Genome Sequencing Center for Infectious Disease"/>
            <person name="Wu L."/>
            <person name="Ma J."/>
        </authorList>
    </citation>
    <scope>NUCLEOTIDE SEQUENCE [LARGE SCALE GENOMIC DNA]</scope>
    <source>
        <strain evidence="3">CGMCC 1.10363</strain>
    </source>
</reference>
<evidence type="ECO:0000313" key="3">
    <source>
        <dbReference type="Proteomes" id="UP001595900"/>
    </source>
</evidence>
<accession>A0ABV8QAT3</accession>
<keyword evidence="1" id="KW-1133">Transmembrane helix</keyword>
<dbReference type="Proteomes" id="UP001595900">
    <property type="component" value="Unassembled WGS sequence"/>
</dbReference>
<dbReference type="RefSeq" id="WP_390230794.1">
    <property type="nucleotide sequence ID" value="NZ_JBHSCN010000006.1"/>
</dbReference>
<protein>
    <recommendedName>
        <fullName evidence="4">YggT family protein</fullName>
    </recommendedName>
</protein>
<evidence type="ECO:0008006" key="4">
    <source>
        <dbReference type="Google" id="ProtNLM"/>
    </source>
</evidence>
<keyword evidence="1" id="KW-0472">Membrane</keyword>
<gene>
    <name evidence="2" type="ORF">ACFOYW_15370</name>
</gene>
<feature type="transmembrane region" description="Helical" evidence="1">
    <location>
        <begin position="55"/>
        <end position="75"/>
    </location>
</feature>
<name>A0ABV8QAT3_9MICO</name>
<keyword evidence="3" id="KW-1185">Reference proteome</keyword>
<sequence>MIVTALWSVASTVVDWVLGLLPGFSVSASTGPGTILQPVAGYAADLSGWIPWGQVVIWLPLTLAFYLASFGVKILRTIITFGIG</sequence>
<keyword evidence="1" id="KW-0812">Transmembrane</keyword>
<proteinExistence type="predicted"/>
<comment type="caution">
    <text evidence="2">The sequence shown here is derived from an EMBL/GenBank/DDBJ whole genome shotgun (WGS) entry which is preliminary data.</text>
</comment>
<evidence type="ECO:0000313" key="2">
    <source>
        <dbReference type="EMBL" id="MFC4244753.1"/>
    </source>
</evidence>